<organism evidence="2 3">
    <name type="scientific">Myripristis murdjan</name>
    <name type="common">pinecone soldierfish</name>
    <dbReference type="NCBI Taxonomy" id="586833"/>
    <lineage>
        <taxon>Eukaryota</taxon>
        <taxon>Metazoa</taxon>
        <taxon>Chordata</taxon>
        <taxon>Craniata</taxon>
        <taxon>Vertebrata</taxon>
        <taxon>Euteleostomi</taxon>
        <taxon>Actinopterygii</taxon>
        <taxon>Neopterygii</taxon>
        <taxon>Teleostei</taxon>
        <taxon>Neoteleostei</taxon>
        <taxon>Acanthomorphata</taxon>
        <taxon>Holocentriformes</taxon>
        <taxon>Holocentridae</taxon>
        <taxon>Myripristis</taxon>
    </lineage>
</organism>
<reference evidence="2" key="3">
    <citation type="submission" date="2025-09" db="UniProtKB">
        <authorList>
            <consortium name="Ensembl"/>
        </authorList>
    </citation>
    <scope>IDENTIFICATION</scope>
</reference>
<evidence type="ECO:0000313" key="3">
    <source>
        <dbReference type="Proteomes" id="UP000472263"/>
    </source>
</evidence>
<feature type="signal peptide" evidence="1">
    <location>
        <begin position="1"/>
        <end position="19"/>
    </location>
</feature>
<feature type="chain" id="PRO_5025579696" evidence="1">
    <location>
        <begin position="20"/>
        <end position="53"/>
    </location>
</feature>
<reference evidence="2" key="2">
    <citation type="submission" date="2025-08" db="UniProtKB">
        <authorList>
            <consortium name="Ensembl"/>
        </authorList>
    </citation>
    <scope>IDENTIFICATION</scope>
</reference>
<reference evidence="2" key="1">
    <citation type="submission" date="2019-06" db="EMBL/GenBank/DDBJ databases">
        <authorList>
            <consortium name="Wellcome Sanger Institute Data Sharing"/>
        </authorList>
    </citation>
    <scope>NUCLEOTIDE SEQUENCE [LARGE SCALE GENOMIC DNA]</scope>
</reference>
<proteinExistence type="predicted"/>
<dbReference type="Proteomes" id="UP000472263">
    <property type="component" value="Chromosome 20"/>
</dbReference>
<keyword evidence="1" id="KW-0732">Signal</keyword>
<dbReference type="InParanoid" id="A0A667WH44"/>
<sequence length="53" mass="6145">MKFKFCFSFLPVFITCAGSDTEKSELVCEDYSDIYINMIISLMRLSNTCDKDM</sequence>
<evidence type="ECO:0000313" key="2">
    <source>
        <dbReference type="Ensembl" id="ENSMMDP00005004615.1"/>
    </source>
</evidence>
<accession>A0A667WH44</accession>
<name>A0A667WH44_9TELE</name>
<protein>
    <submittedName>
        <fullName evidence="2">Uncharacterized protein</fullName>
    </submittedName>
</protein>
<dbReference type="AlphaFoldDB" id="A0A667WH44"/>
<dbReference type="Ensembl" id="ENSMMDT00005004734.1">
    <property type="protein sequence ID" value="ENSMMDP00005004615.1"/>
    <property type="gene ID" value="ENSMMDG00005002520.1"/>
</dbReference>
<evidence type="ECO:0000256" key="1">
    <source>
        <dbReference type="SAM" id="SignalP"/>
    </source>
</evidence>
<keyword evidence="3" id="KW-1185">Reference proteome</keyword>